<accession>A0A239LWF9</accession>
<evidence type="ECO:0000256" key="6">
    <source>
        <dbReference type="RuleBase" id="RU003346"/>
    </source>
</evidence>
<feature type="transmembrane region" description="Helical" evidence="7">
    <location>
        <begin position="101"/>
        <end position="122"/>
    </location>
</feature>
<dbReference type="InterPro" id="IPR005828">
    <property type="entry name" value="MFS_sugar_transport-like"/>
</dbReference>
<dbReference type="EMBL" id="FZOU01000008">
    <property type="protein sequence ID" value="SNT34610.1"/>
    <property type="molecule type" value="Genomic_DNA"/>
</dbReference>
<dbReference type="AlphaFoldDB" id="A0A239LWF9"/>
<keyword evidence="10" id="KW-1185">Reference proteome</keyword>
<feature type="transmembrane region" description="Helical" evidence="7">
    <location>
        <begin position="43"/>
        <end position="65"/>
    </location>
</feature>
<dbReference type="PRINTS" id="PR00171">
    <property type="entry name" value="SUGRTRNSPORT"/>
</dbReference>
<dbReference type="InterPro" id="IPR020846">
    <property type="entry name" value="MFS_dom"/>
</dbReference>
<dbReference type="RefSeq" id="WP_089409912.1">
    <property type="nucleotide sequence ID" value="NZ_FZOU01000008.1"/>
</dbReference>
<reference evidence="9 10" key="1">
    <citation type="submission" date="2017-06" db="EMBL/GenBank/DDBJ databases">
        <authorList>
            <person name="Kim H.J."/>
            <person name="Triplett B.A."/>
        </authorList>
    </citation>
    <scope>NUCLEOTIDE SEQUENCE [LARGE SCALE GENOMIC DNA]</scope>
    <source>
        <strain evidence="9 10">DSM 18704</strain>
    </source>
</reference>
<dbReference type="GO" id="GO:0005351">
    <property type="term" value="F:carbohydrate:proton symporter activity"/>
    <property type="evidence" value="ECO:0007669"/>
    <property type="project" value="TreeGrafter"/>
</dbReference>
<protein>
    <submittedName>
        <fullName evidence="9">MFS transporter, sugar porter (SP) family</fullName>
    </submittedName>
</protein>
<keyword evidence="5 7" id="KW-0472">Membrane</keyword>
<evidence type="ECO:0000256" key="3">
    <source>
        <dbReference type="ARBA" id="ARBA00022692"/>
    </source>
</evidence>
<evidence type="ECO:0000256" key="4">
    <source>
        <dbReference type="ARBA" id="ARBA00022989"/>
    </source>
</evidence>
<keyword evidence="3 7" id="KW-0812">Transmembrane</keyword>
<dbReference type="InterPro" id="IPR005829">
    <property type="entry name" value="Sugar_transporter_CS"/>
</dbReference>
<evidence type="ECO:0000256" key="5">
    <source>
        <dbReference type="ARBA" id="ARBA00023136"/>
    </source>
</evidence>
<evidence type="ECO:0000259" key="8">
    <source>
        <dbReference type="PROSITE" id="PS50850"/>
    </source>
</evidence>
<dbReference type="NCBIfam" id="TIGR00879">
    <property type="entry name" value="SP"/>
    <property type="match status" value="1"/>
</dbReference>
<sequence>MSISGAVVKCTIVGALGGLLFGFDTAVISGATAALTAQYHLTSGMLGFTVASALWGTVIGAIFSGIPGQRFGRRDSLRVMAVFYVVSALGCALAWNIDSLLIFRFIGGLGIGGSSVLGPMYIAEIAPPKWRGRLVGFFQVNIVVGILLAYISNYLIGTFQLGQVEWRWQLGISAVPAVLFALALFFIPRSPRWLIMRGRYKEALEVLIATKVDDPQGELDDIREALAREEPGKNDSLWARKYRLPVVIALTVGMFCQLTGINAVLYYLNDIFALAGATKLSGSLQACAVGAMNLVATLLAMSVIDRFGRKKLLLIGTAGLAVCLSAIGYLFYTHSHLDLLIWLLMIYIGLFAISHGAVVWVYISEVFPTRMRSKGQGLGSSSHWIANAVISLVFPMVAKASGSAPFLFFAAMMALDFVLVFFYYPETAGISLEVMQQRIGTE</sequence>
<comment type="similarity">
    <text evidence="2 6">Belongs to the major facilitator superfamily. Sugar transporter (TC 2.A.1.1) family.</text>
</comment>
<keyword evidence="6" id="KW-0813">Transport</keyword>
<dbReference type="Pfam" id="PF00083">
    <property type="entry name" value="Sugar_tr"/>
    <property type="match status" value="1"/>
</dbReference>
<feature type="transmembrane region" description="Helical" evidence="7">
    <location>
        <begin position="168"/>
        <end position="187"/>
    </location>
</feature>
<gene>
    <name evidence="9" type="ORF">SAMN05421770_10817</name>
</gene>
<evidence type="ECO:0000313" key="9">
    <source>
        <dbReference type="EMBL" id="SNT34610.1"/>
    </source>
</evidence>
<dbReference type="InterPro" id="IPR036259">
    <property type="entry name" value="MFS_trans_sf"/>
</dbReference>
<evidence type="ECO:0000256" key="1">
    <source>
        <dbReference type="ARBA" id="ARBA00004141"/>
    </source>
</evidence>
<feature type="transmembrane region" description="Helical" evidence="7">
    <location>
        <begin position="384"/>
        <end position="400"/>
    </location>
</feature>
<keyword evidence="4 7" id="KW-1133">Transmembrane helix</keyword>
<dbReference type="PROSITE" id="PS00217">
    <property type="entry name" value="SUGAR_TRANSPORT_2"/>
    <property type="match status" value="1"/>
</dbReference>
<feature type="transmembrane region" description="Helical" evidence="7">
    <location>
        <begin position="280"/>
        <end position="300"/>
    </location>
</feature>
<dbReference type="PANTHER" id="PTHR48022">
    <property type="entry name" value="PLASTIDIC GLUCOSE TRANSPORTER 4"/>
    <property type="match status" value="1"/>
</dbReference>
<evidence type="ECO:0000256" key="7">
    <source>
        <dbReference type="SAM" id="Phobius"/>
    </source>
</evidence>
<feature type="domain" description="Major facilitator superfamily (MFS) profile" evidence="8">
    <location>
        <begin position="10"/>
        <end position="428"/>
    </location>
</feature>
<feature type="transmembrane region" description="Helical" evidence="7">
    <location>
        <begin position="246"/>
        <end position="268"/>
    </location>
</feature>
<dbReference type="SUPFAM" id="SSF103473">
    <property type="entry name" value="MFS general substrate transporter"/>
    <property type="match status" value="1"/>
</dbReference>
<dbReference type="OrthoDB" id="9787026at2"/>
<dbReference type="Proteomes" id="UP000198356">
    <property type="component" value="Unassembled WGS sequence"/>
</dbReference>
<dbReference type="InterPro" id="IPR050360">
    <property type="entry name" value="MFS_Sugar_Transporters"/>
</dbReference>
<proteinExistence type="inferred from homology"/>
<dbReference type="GO" id="GO:0016020">
    <property type="term" value="C:membrane"/>
    <property type="evidence" value="ECO:0007669"/>
    <property type="project" value="UniProtKB-SubCell"/>
</dbReference>
<feature type="transmembrane region" description="Helical" evidence="7">
    <location>
        <begin position="134"/>
        <end position="156"/>
    </location>
</feature>
<dbReference type="PROSITE" id="PS50850">
    <property type="entry name" value="MFS"/>
    <property type="match status" value="1"/>
</dbReference>
<dbReference type="InterPro" id="IPR003663">
    <property type="entry name" value="Sugar/inositol_transpt"/>
</dbReference>
<organism evidence="9 10">
    <name type="scientific">Granulicella rosea</name>
    <dbReference type="NCBI Taxonomy" id="474952"/>
    <lineage>
        <taxon>Bacteria</taxon>
        <taxon>Pseudomonadati</taxon>
        <taxon>Acidobacteriota</taxon>
        <taxon>Terriglobia</taxon>
        <taxon>Terriglobales</taxon>
        <taxon>Acidobacteriaceae</taxon>
        <taxon>Granulicella</taxon>
    </lineage>
</organism>
<name>A0A239LWF9_9BACT</name>
<dbReference type="Gene3D" id="1.20.1250.20">
    <property type="entry name" value="MFS general substrate transporter like domains"/>
    <property type="match status" value="1"/>
</dbReference>
<feature type="transmembrane region" description="Helical" evidence="7">
    <location>
        <begin position="339"/>
        <end position="363"/>
    </location>
</feature>
<feature type="transmembrane region" description="Helical" evidence="7">
    <location>
        <begin position="312"/>
        <end position="333"/>
    </location>
</feature>
<dbReference type="PANTHER" id="PTHR48022:SF2">
    <property type="entry name" value="PLASTIDIC GLUCOSE TRANSPORTER 4"/>
    <property type="match status" value="1"/>
</dbReference>
<feature type="transmembrane region" description="Helical" evidence="7">
    <location>
        <begin position="77"/>
        <end position="95"/>
    </location>
</feature>
<comment type="subcellular location">
    <subcellularLocation>
        <location evidence="1">Membrane</location>
        <topology evidence="1">Multi-pass membrane protein</topology>
    </subcellularLocation>
</comment>
<feature type="transmembrane region" description="Helical" evidence="7">
    <location>
        <begin position="406"/>
        <end position="425"/>
    </location>
</feature>
<evidence type="ECO:0000313" key="10">
    <source>
        <dbReference type="Proteomes" id="UP000198356"/>
    </source>
</evidence>
<evidence type="ECO:0000256" key="2">
    <source>
        <dbReference type="ARBA" id="ARBA00010992"/>
    </source>
</evidence>